<dbReference type="Gene3D" id="1.20.120.1490">
    <property type="match status" value="1"/>
</dbReference>
<keyword evidence="1" id="KW-0732">Signal</keyword>
<accession>A0A1I7CY64</accession>
<organism evidence="2 3">
    <name type="scientific">Pseudovibrio denitrificans</name>
    <dbReference type="NCBI Taxonomy" id="258256"/>
    <lineage>
        <taxon>Bacteria</taxon>
        <taxon>Pseudomonadati</taxon>
        <taxon>Pseudomonadota</taxon>
        <taxon>Alphaproteobacteria</taxon>
        <taxon>Hyphomicrobiales</taxon>
        <taxon>Stappiaceae</taxon>
        <taxon>Pseudovibrio</taxon>
    </lineage>
</organism>
<evidence type="ECO:0000256" key="1">
    <source>
        <dbReference type="SAM" id="SignalP"/>
    </source>
</evidence>
<evidence type="ECO:0008006" key="4">
    <source>
        <dbReference type="Google" id="ProtNLM"/>
    </source>
</evidence>
<sequence>MFKAIALSLSVLFATPLVAYADPGKGQQRMEMMAERLQLTDAQKEKVRPIMQQAMEERRAILKGAGIERGKKPTIAQLREVRGPMQESREKLDQQMAQVLSTEQMATFREMQQEMRDKMRKKFREGK</sequence>
<dbReference type="AlphaFoldDB" id="A0A1I7CY64"/>
<reference evidence="3" key="1">
    <citation type="submission" date="2016-10" db="EMBL/GenBank/DDBJ databases">
        <authorList>
            <person name="Varghese N."/>
            <person name="Submissions S."/>
        </authorList>
    </citation>
    <scope>NUCLEOTIDE SEQUENCE [LARGE SCALE GENOMIC DNA]</scope>
    <source>
        <strain evidence="3">DSM 17465</strain>
    </source>
</reference>
<name>A0A1I7CY64_9HYPH</name>
<feature type="chain" id="PRO_5010336962" description="LTXXQ motif family protein" evidence="1">
    <location>
        <begin position="22"/>
        <end position="127"/>
    </location>
</feature>
<evidence type="ECO:0000313" key="2">
    <source>
        <dbReference type="EMBL" id="SFU04381.1"/>
    </source>
</evidence>
<dbReference type="RefSeq" id="WP_008550772.1">
    <property type="nucleotide sequence ID" value="NZ_FPBD01000007.1"/>
</dbReference>
<proteinExistence type="predicted"/>
<keyword evidence="3" id="KW-1185">Reference proteome</keyword>
<dbReference type="EMBL" id="FPBD01000007">
    <property type="protein sequence ID" value="SFU04381.1"/>
    <property type="molecule type" value="Genomic_DNA"/>
</dbReference>
<dbReference type="Proteomes" id="UP000183371">
    <property type="component" value="Unassembled WGS sequence"/>
</dbReference>
<gene>
    <name evidence="2" type="ORF">SAMN05444141_10719</name>
</gene>
<protein>
    <recommendedName>
        <fullName evidence="4">LTXXQ motif family protein</fullName>
    </recommendedName>
</protein>
<feature type="signal peptide" evidence="1">
    <location>
        <begin position="1"/>
        <end position="21"/>
    </location>
</feature>
<evidence type="ECO:0000313" key="3">
    <source>
        <dbReference type="Proteomes" id="UP000183371"/>
    </source>
</evidence>